<comment type="caution">
    <text evidence="2">The sequence shown here is derived from an EMBL/GenBank/DDBJ whole genome shotgun (WGS) entry which is preliminary data.</text>
</comment>
<dbReference type="VEuPathDB" id="FungiDB:SPSK_10492"/>
<reference evidence="2 3" key="2">
    <citation type="journal article" date="2015" name="Eukaryot. Cell">
        <title>Asexual propagation of a virulent clone complex in a human and feline outbreak of sporotrichosis.</title>
        <authorList>
            <person name="Teixeira Mde M."/>
            <person name="Rodrigues A.M."/>
            <person name="Tsui C.K."/>
            <person name="de Almeida L.G."/>
            <person name="Van Diepeningen A.D."/>
            <person name="van den Ende B.G."/>
            <person name="Fernandes G.F."/>
            <person name="Kano R."/>
            <person name="Hamelin R.C."/>
            <person name="Lopes-Bezerra L.M."/>
            <person name="Vasconcelos A.T."/>
            <person name="de Hoog S."/>
            <person name="de Camargo Z.P."/>
            <person name="Felipe M.S."/>
        </authorList>
    </citation>
    <scope>NUCLEOTIDE SEQUENCE [LARGE SCALE GENOMIC DNA]</scope>
    <source>
        <strain evidence="2 3">1099-18</strain>
    </source>
</reference>
<dbReference type="KEGG" id="ssck:SPSK_10492"/>
<accession>A0A0F2MBI1</accession>
<feature type="region of interest" description="Disordered" evidence="1">
    <location>
        <begin position="58"/>
        <end position="84"/>
    </location>
</feature>
<proteinExistence type="predicted"/>
<evidence type="ECO:0000313" key="2">
    <source>
        <dbReference type="EMBL" id="KJR86434.1"/>
    </source>
</evidence>
<dbReference type="EMBL" id="AXCR01000006">
    <property type="protein sequence ID" value="KJR86434.1"/>
    <property type="molecule type" value="Genomic_DNA"/>
</dbReference>
<reference evidence="2 3" key="1">
    <citation type="journal article" date="2014" name="BMC Genomics">
        <title>Comparative genomics of the major fungal agents of human and animal Sporotrichosis: Sporothrix schenckii and Sporothrix brasiliensis.</title>
        <authorList>
            <person name="Teixeira M.M."/>
            <person name="de Almeida L.G."/>
            <person name="Kubitschek-Barreira P."/>
            <person name="Alves F.L."/>
            <person name="Kioshima E.S."/>
            <person name="Abadio A.K."/>
            <person name="Fernandes L."/>
            <person name="Derengowski L.S."/>
            <person name="Ferreira K.S."/>
            <person name="Souza R.C."/>
            <person name="Ruiz J.C."/>
            <person name="de Andrade N.C."/>
            <person name="Paes H.C."/>
            <person name="Nicola A.M."/>
            <person name="Albuquerque P."/>
            <person name="Gerber A.L."/>
            <person name="Martins V.P."/>
            <person name="Peconick L.D."/>
            <person name="Neto A.V."/>
            <person name="Chaucanez C.B."/>
            <person name="Silva P.A."/>
            <person name="Cunha O.L."/>
            <person name="de Oliveira F.F."/>
            <person name="dos Santos T.C."/>
            <person name="Barros A.L."/>
            <person name="Soares M.A."/>
            <person name="de Oliveira L.M."/>
            <person name="Marini M.M."/>
            <person name="Villalobos-Duno H."/>
            <person name="Cunha M.M."/>
            <person name="de Hoog S."/>
            <person name="da Silveira J.F."/>
            <person name="Henrissat B."/>
            <person name="Nino-Vega G.A."/>
            <person name="Cisalpino P.S."/>
            <person name="Mora-Montes H.M."/>
            <person name="Almeida S.R."/>
            <person name="Stajich J.E."/>
            <person name="Lopes-Bezerra L.M."/>
            <person name="Vasconcelos A.T."/>
            <person name="Felipe M.S."/>
        </authorList>
    </citation>
    <scope>NUCLEOTIDE SEQUENCE [LARGE SCALE GENOMIC DNA]</scope>
    <source>
        <strain evidence="2 3">1099-18</strain>
    </source>
</reference>
<evidence type="ECO:0000256" key="1">
    <source>
        <dbReference type="SAM" id="MobiDB-lite"/>
    </source>
</evidence>
<dbReference type="AlphaFoldDB" id="A0A0F2MBI1"/>
<organism evidence="2 3">
    <name type="scientific">Sporothrix schenckii 1099-18</name>
    <dbReference type="NCBI Taxonomy" id="1397361"/>
    <lineage>
        <taxon>Eukaryota</taxon>
        <taxon>Fungi</taxon>
        <taxon>Dikarya</taxon>
        <taxon>Ascomycota</taxon>
        <taxon>Pezizomycotina</taxon>
        <taxon>Sordariomycetes</taxon>
        <taxon>Sordariomycetidae</taxon>
        <taxon>Ophiostomatales</taxon>
        <taxon>Ophiostomataceae</taxon>
        <taxon>Sporothrix</taxon>
    </lineage>
</organism>
<dbReference type="RefSeq" id="XP_016589110.1">
    <property type="nucleotide sequence ID" value="XM_016736886.1"/>
</dbReference>
<protein>
    <submittedName>
        <fullName evidence="2">Uncharacterized protein</fullName>
    </submittedName>
</protein>
<evidence type="ECO:0000313" key="3">
    <source>
        <dbReference type="Proteomes" id="UP000033710"/>
    </source>
</evidence>
<sequence length="84" mass="9461">MVREGAKQQQTTSTSVRLKWPEILFPTYSVLRISQLHLSIALEDGLDAGRLCLAESQKSTARRRTNTQATRRNIKADTEYVPSA</sequence>
<name>A0A0F2MBI1_SPOSC</name>
<dbReference type="Proteomes" id="UP000033710">
    <property type="component" value="Unassembled WGS sequence"/>
</dbReference>
<gene>
    <name evidence="2" type="ORF">SPSK_10492</name>
</gene>
<dbReference type="GeneID" id="27672163"/>